<dbReference type="EMBL" id="CAJOBC010082554">
    <property type="protein sequence ID" value="CAF4288179.1"/>
    <property type="molecule type" value="Genomic_DNA"/>
</dbReference>
<dbReference type="Proteomes" id="UP000681722">
    <property type="component" value="Unassembled WGS sequence"/>
</dbReference>
<evidence type="ECO:0000313" key="1">
    <source>
        <dbReference type="EMBL" id="CAF1393921.1"/>
    </source>
</evidence>
<protein>
    <submittedName>
        <fullName evidence="1">Uncharacterized protein</fullName>
    </submittedName>
</protein>
<evidence type="ECO:0000313" key="3">
    <source>
        <dbReference type="Proteomes" id="UP000663829"/>
    </source>
</evidence>
<dbReference type="Proteomes" id="UP000663829">
    <property type="component" value="Unassembled WGS sequence"/>
</dbReference>
<comment type="caution">
    <text evidence="1">The sequence shown here is derived from an EMBL/GenBank/DDBJ whole genome shotgun (WGS) entry which is preliminary data.</text>
</comment>
<organism evidence="1 3">
    <name type="scientific">Didymodactylos carnosus</name>
    <dbReference type="NCBI Taxonomy" id="1234261"/>
    <lineage>
        <taxon>Eukaryota</taxon>
        <taxon>Metazoa</taxon>
        <taxon>Spiralia</taxon>
        <taxon>Gnathifera</taxon>
        <taxon>Rotifera</taxon>
        <taxon>Eurotatoria</taxon>
        <taxon>Bdelloidea</taxon>
        <taxon>Philodinida</taxon>
        <taxon>Philodinidae</taxon>
        <taxon>Didymodactylos</taxon>
    </lineage>
</organism>
<evidence type="ECO:0000313" key="2">
    <source>
        <dbReference type="EMBL" id="CAF4288179.1"/>
    </source>
</evidence>
<sequence length="118" mass="13872">MSYPNTLGYQETTSNVRNVVCYHGATDNTCTILSNPADFNDCLYTIQNNIVKYCSNMKTFDMKMNKIQILMLNDRIPLTMALFKFIHDTFFNLEILKINIEKSLRRLRYNDFEELPNP</sequence>
<keyword evidence="3" id="KW-1185">Reference proteome</keyword>
<dbReference type="EMBL" id="CAJNOQ010017144">
    <property type="protein sequence ID" value="CAF1393921.1"/>
    <property type="molecule type" value="Genomic_DNA"/>
</dbReference>
<name>A0A815KPW1_9BILA</name>
<gene>
    <name evidence="1" type="ORF">GPM918_LOCUS32932</name>
    <name evidence="2" type="ORF">SRO942_LOCUS33604</name>
</gene>
<accession>A0A815KPW1</accession>
<proteinExistence type="predicted"/>
<reference evidence="1" key="1">
    <citation type="submission" date="2021-02" db="EMBL/GenBank/DDBJ databases">
        <authorList>
            <person name="Nowell W R."/>
        </authorList>
    </citation>
    <scope>NUCLEOTIDE SEQUENCE</scope>
</reference>
<dbReference type="AlphaFoldDB" id="A0A815KPW1"/>